<evidence type="ECO:0000259" key="10">
    <source>
        <dbReference type="Pfam" id="PF08669"/>
    </source>
</evidence>
<dbReference type="SUPFAM" id="SSF101790">
    <property type="entry name" value="Aminomethyltransferase beta-barrel domain"/>
    <property type="match status" value="1"/>
</dbReference>
<dbReference type="GO" id="GO:0005960">
    <property type="term" value="C:glycine cleavage complex"/>
    <property type="evidence" value="ECO:0007669"/>
    <property type="project" value="InterPro"/>
</dbReference>
<dbReference type="InterPro" id="IPR006222">
    <property type="entry name" value="GCVT_N"/>
</dbReference>
<keyword evidence="4 8" id="KW-0808">Transferase</keyword>
<dbReference type="FunCoup" id="A0A1Y2F2I2">
    <property type="interactions" value="275"/>
</dbReference>
<accession>A0A1Y2F2I2</accession>
<dbReference type="InterPro" id="IPR006223">
    <property type="entry name" value="GcvT"/>
</dbReference>
<keyword evidence="8" id="KW-0496">Mitochondrion</keyword>
<comment type="subcellular location">
    <subcellularLocation>
        <location evidence="8">Mitochondrion</location>
    </subcellularLocation>
</comment>
<dbReference type="Gene3D" id="3.30.1360.120">
    <property type="entry name" value="Probable tRNA modification gtpase trme, domain 1"/>
    <property type="match status" value="1"/>
</dbReference>
<dbReference type="GO" id="GO:0005739">
    <property type="term" value="C:mitochondrion"/>
    <property type="evidence" value="ECO:0007669"/>
    <property type="project" value="UniProtKB-SubCell"/>
</dbReference>
<evidence type="ECO:0000256" key="7">
    <source>
        <dbReference type="PIRSR" id="PIRSR006487-1"/>
    </source>
</evidence>
<dbReference type="GO" id="GO:0008483">
    <property type="term" value="F:transaminase activity"/>
    <property type="evidence" value="ECO:0007669"/>
    <property type="project" value="UniProtKB-KW"/>
</dbReference>
<dbReference type="InterPro" id="IPR013977">
    <property type="entry name" value="GcvT_C"/>
</dbReference>
<dbReference type="OrthoDB" id="10263536at2759"/>
<dbReference type="EC" id="2.1.2.10" evidence="2 8"/>
<dbReference type="SUPFAM" id="SSF103025">
    <property type="entry name" value="Folate-binding domain"/>
    <property type="match status" value="1"/>
</dbReference>
<comment type="subunit">
    <text evidence="8">The glycine cleavage system is composed of four proteins: P, T, L and H.</text>
</comment>
<evidence type="ECO:0000256" key="6">
    <source>
        <dbReference type="ARBA" id="ARBA00047665"/>
    </source>
</evidence>
<evidence type="ECO:0000313" key="12">
    <source>
        <dbReference type="Proteomes" id="UP000193467"/>
    </source>
</evidence>
<comment type="caution">
    <text evidence="11">The sequence shown here is derived from an EMBL/GenBank/DDBJ whole genome shotgun (WGS) entry which is preliminary data.</text>
</comment>
<keyword evidence="12" id="KW-1185">Reference proteome</keyword>
<dbReference type="AlphaFoldDB" id="A0A1Y2F2I2"/>
<name>A0A1Y2F2I2_9BASI</name>
<comment type="similarity">
    <text evidence="1 8">Belongs to the GcvT family.</text>
</comment>
<dbReference type="STRING" id="106004.A0A1Y2F2I2"/>
<dbReference type="PANTHER" id="PTHR43757">
    <property type="entry name" value="AMINOMETHYLTRANSFERASE"/>
    <property type="match status" value="1"/>
</dbReference>
<evidence type="ECO:0000256" key="2">
    <source>
        <dbReference type="ARBA" id="ARBA00012616"/>
    </source>
</evidence>
<dbReference type="Gene3D" id="4.10.1250.10">
    <property type="entry name" value="Aminomethyltransferase fragment"/>
    <property type="match status" value="1"/>
</dbReference>
<keyword evidence="3 8" id="KW-0032">Aminotransferase</keyword>
<dbReference type="InterPro" id="IPR028896">
    <property type="entry name" value="GcvT/YgfZ/DmdA"/>
</dbReference>
<dbReference type="FunFam" id="3.30.70.1400:FF:000001">
    <property type="entry name" value="Aminomethyltransferase"/>
    <property type="match status" value="1"/>
</dbReference>
<evidence type="ECO:0000256" key="5">
    <source>
        <dbReference type="ARBA" id="ARBA00031395"/>
    </source>
</evidence>
<keyword evidence="8" id="KW-0809">Transit peptide</keyword>
<gene>
    <name evidence="11" type="ORF">BCR35DRAFT_292138</name>
</gene>
<dbReference type="PANTHER" id="PTHR43757:SF2">
    <property type="entry name" value="AMINOMETHYLTRANSFERASE, MITOCHONDRIAL"/>
    <property type="match status" value="1"/>
</dbReference>
<evidence type="ECO:0000259" key="9">
    <source>
        <dbReference type="Pfam" id="PF01571"/>
    </source>
</evidence>
<evidence type="ECO:0000256" key="4">
    <source>
        <dbReference type="ARBA" id="ARBA00022679"/>
    </source>
</evidence>
<proteinExistence type="inferred from homology"/>
<dbReference type="Gene3D" id="2.40.30.110">
    <property type="entry name" value="Aminomethyltransferase beta-barrel domains"/>
    <property type="match status" value="1"/>
</dbReference>
<comment type="catalytic activity">
    <reaction evidence="6 8">
        <text>N(6)-[(R)-S(8)-aminomethyldihydrolipoyl]-L-lysyl-[protein] + (6S)-5,6,7,8-tetrahydrofolate = N(6)-[(R)-dihydrolipoyl]-L-lysyl-[protein] + (6R)-5,10-methylene-5,6,7,8-tetrahydrofolate + NH4(+)</text>
        <dbReference type="Rhea" id="RHEA:16945"/>
        <dbReference type="Rhea" id="RHEA-COMP:10475"/>
        <dbReference type="Rhea" id="RHEA-COMP:10492"/>
        <dbReference type="ChEBI" id="CHEBI:15636"/>
        <dbReference type="ChEBI" id="CHEBI:28938"/>
        <dbReference type="ChEBI" id="CHEBI:57453"/>
        <dbReference type="ChEBI" id="CHEBI:83100"/>
        <dbReference type="ChEBI" id="CHEBI:83143"/>
        <dbReference type="EC" id="2.1.2.10"/>
    </reaction>
</comment>
<dbReference type="GO" id="GO:0004047">
    <property type="term" value="F:aminomethyltransferase activity"/>
    <property type="evidence" value="ECO:0007669"/>
    <property type="project" value="UniProtKB-EC"/>
</dbReference>
<dbReference type="InParanoid" id="A0A1Y2F2I2"/>
<evidence type="ECO:0000256" key="3">
    <source>
        <dbReference type="ARBA" id="ARBA00022576"/>
    </source>
</evidence>
<evidence type="ECO:0000313" key="11">
    <source>
        <dbReference type="EMBL" id="ORY77556.1"/>
    </source>
</evidence>
<dbReference type="NCBIfam" id="NF001567">
    <property type="entry name" value="PRK00389.1"/>
    <property type="match status" value="1"/>
</dbReference>
<dbReference type="NCBIfam" id="TIGR00528">
    <property type="entry name" value="gcvT"/>
    <property type="match status" value="1"/>
</dbReference>
<evidence type="ECO:0000256" key="8">
    <source>
        <dbReference type="RuleBase" id="RU003981"/>
    </source>
</evidence>
<feature type="binding site" evidence="7">
    <location>
        <position position="258"/>
    </location>
    <ligand>
        <name>substrate</name>
    </ligand>
</feature>
<dbReference type="Proteomes" id="UP000193467">
    <property type="component" value="Unassembled WGS sequence"/>
</dbReference>
<protein>
    <recommendedName>
        <fullName evidence="2 8">Aminomethyltransferase</fullName>
        <ecNumber evidence="2 8">2.1.2.10</ecNumber>
    </recommendedName>
    <alternativeName>
        <fullName evidence="5 8">Glycine cleavage system T protein</fullName>
    </alternativeName>
</protein>
<dbReference type="GO" id="GO:0006546">
    <property type="term" value="P:glycine catabolic process"/>
    <property type="evidence" value="ECO:0007669"/>
    <property type="project" value="InterPro"/>
</dbReference>
<dbReference type="InterPro" id="IPR027266">
    <property type="entry name" value="TrmE/GcvT-like"/>
</dbReference>
<feature type="domain" description="Aminomethyltransferase C-terminal" evidence="10">
    <location>
        <begin position="345"/>
        <end position="426"/>
    </location>
</feature>
<dbReference type="PIRSF" id="PIRSF006487">
    <property type="entry name" value="GcvT"/>
    <property type="match status" value="1"/>
</dbReference>
<sequence>MSLLHTLRPRRLAATPAALQRAFSTSPILPKYARTPLYDFHTKPEHGGKMVEFAGWEMPLSYNAPAGANVAGGPVAEHHQVRKSSGLFDVGHMIQSTYNGPGALAFLSQLLPASLATLPVPKADGDVLRSTLSVLLNEEGGIIDDCMITRWGEESFYLVTNAGRAAEDLAWIESHLASWNASHSAEQVKMEVLRSHGLIALQGPSSHTALQRLLSPSTKINKLLTFSTSAFLPIPSLGPNAPAVHVARGGYTGEDGFEISVEGGRTEELASMLLEQSEVKLAGLAARDSLRLEAGLCLYGHDLNEGTGVGEAALGWVVGKDRRTPGSFIGSERTLKELKKGGTSRKRVGLVVEKGPAAREGAKIYSLDAEPQHIGTVTSGLPAPTVGKNISMGYISTAEGLWKKGSQVQVDIRGKMKKAEVVGMPWIEPGYFRGE</sequence>
<reference evidence="11 12" key="1">
    <citation type="submission" date="2016-07" db="EMBL/GenBank/DDBJ databases">
        <title>Pervasive Adenine N6-methylation of Active Genes in Fungi.</title>
        <authorList>
            <consortium name="DOE Joint Genome Institute"/>
            <person name="Mondo S.J."/>
            <person name="Dannebaum R.O."/>
            <person name="Kuo R.C."/>
            <person name="Labutti K."/>
            <person name="Haridas S."/>
            <person name="Kuo A."/>
            <person name="Salamov A."/>
            <person name="Ahrendt S.R."/>
            <person name="Lipzen A."/>
            <person name="Sullivan W."/>
            <person name="Andreopoulos W.B."/>
            <person name="Clum A."/>
            <person name="Lindquist E."/>
            <person name="Daum C."/>
            <person name="Ramamoorthy G.K."/>
            <person name="Gryganskyi A."/>
            <person name="Culley D."/>
            <person name="Magnuson J.K."/>
            <person name="James T.Y."/>
            <person name="O'Malley M.A."/>
            <person name="Stajich J.E."/>
            <person name="Spatafora J.W."/>
            <person name="Visel A."/>
            <person name="Grigoriev I.V."/>
        </authorList>
    </citation>
    <scope>NUCLEOTIDE SEQUENCE [LARGE SCALE GENOMIC DNA]</scope>
    <source>
        <strain evidence="11 12">62-1032</strain>
    </source>
</reference>
<dbReference type="EMBL" id="MCGR01000031">
    <property type="protein sequence ID" value="ORY77556.1"/>
    <property type="molecule type" value="Genomic_DNA"/>
</dbReference>
<dbReference type="InterPro" id="IPR029043">
    <property type="entry name" value="GcvT/YgfZ_C"/>
</dbReference>
<dbReference type="Pfam" id="PF08669">
    <property type="entry name" value="GCV_T_C"/>
    <property type="match status" value="1"/>
</dbReference>
<dbReference type="Pfam" id="PF01571">
    <property type="entry name" value="GCV_T"/>
    <property type="match status" value="1"/>
</dbReference>
<evidence type="ECO:0000256" key="1">
    <source>
        <dbReference type="ARBA" id="ARBA00008609"/>
    </source>
</evidence>
<feature type="domain" description="GCVT N-terminal" evidence="9">
    <location>
        <begin position="44"/>
        <end position="321"/>
    </location>
</feature>
<dbReference type="Gene3D" id="3.30.70.1400">
    <property type="entry name" value="Aminomethyltransferase beta-barrel domains"/>
    <property type="match status" value="1"/>
</dbReference>
<comment type="function">
    <text evidence="8">The glycine cleavage system catalyzes the degradation of glycine.</text>
</comment>
<organism evidence="11 12">
    <name type="scientific">Leucosporidium creatinivorum</name>
    <dbReference type="NCBI Taxonomy" id="106004"/>
    <lineage>
        <taxon>Eukaryota</taxon>
        <taxon>Fungi</taxon>
        <taxon>Dikarya</taxon>
        <taxon>Basidiomycota</taxon>
        <taxon>Pucciniomycotina</taxon>
        <taxon>Microbotryomycetes</taxon>
        <taxon>Leucosporidiales</taxon>
        <taxon>Leucosporidium</taxon>
    </lineage>
</organism>